<accession>M1YYN6</accession>
<dbReference type="STRING" id="1266370.NITGR_280087"/>
<dbReference type="InParanoid" id="M1YYN6"/>
<dbReference type="EMBL" id="CAQJ01000031">
    <property type="protein sequence ID" value="CCQ90371.1"/>
    <property type="molecule type" value="Genomic_DNA"/>
</dbReference>
<dbReference type="RefSeq" id="WP_005007772.1">
    <property type="nucleotide sequence ID" value="NZ_HG422173.1"/>
</dbReference>
<keyword evidence="2" id="KW-1185">Reference proteome</keyword>
<evidence type="ECO:0000313" key="2">
    <source>
        <dbReference type="Proteomes" id="UP000011704"/>
    </source>
</evidence>
<proteinExistence type="predicted"/>
<gene>
    <name evidence="1" type="ORF">NITGR_280087</name>
</gene>
<dbReference type="HOGENOM" id="CLU_2700988_0_0_0"/>
<protein>
    <submittedName>
        <fullName evidence="1">Uncharacterized protein</fullName>
    </submittedName>
</protein>
<evidence type="ECO:0000313" key="1">
    <source>
        <dbReference type="EMBL" id="CCQ90371.1"/>
    </source>
</evidence>
<dbReference type="AlphaFoldDB" id="M1YYN6"/>
<sequence>MRTDRYKIKMEDISPYPIERSADCQEWEDVSHEELESILDSAPEDKVRTFLGVVRNGSFAALDGYFYRIRPRS</sequence>
<organism evidence="1 2">
    <name type="scientific">Nitrospina gracilis (strain 3/211)</name>
    <dbReference type="NCBI Taxonomy" id="1266370"/>
    <lineage>
        <taxon>Bacteria</taxon>
        <taxon>Pseudomonadati</taxon>
        <taxon>Nitrospinota/Tectimicrobiota group</taxon>
        <taxon>Nitrospinota</taxon>
        <taxon>Nitrospinia</taxon>
        <taxon>Nitrospinales</taxon>
        <taxon>Nitrospinaceae</taxon>
        <taxon>Nitrospina</taxon>
    </lineage>
</organism>
<dbReference type="Proteomes" id="UP000011704">
    <property type="component" value="Unassembled WGS sequence"/>
</dbReference>
<comment type="caution">
    <text evidence="1">The sequence shown here is derived from an EMBL/GenBank/DDBJ whole genome shotgun (WGS) entry which is preliminary data.</text>
</comment>
<reference evidence="1 2" key="1">
    <citation type="journal article" date="2013" name="Front. Microbiol.">
        <title>The genome of Nitrospina gracilis illuminates the metabolism and evolution of the major marine nitrite oxidizer.</title>
        <authorList>
            <person name="Luecker S."/>
            <person name="Nowka B."/>
            <person name="Rattei T."/>
            <person name="Spieck E."/>
            <person name="and Daims H."/>
        </authorList>
    </citation>
    <scope>NUCLEOTIDE SEQUENCE [LARGE SCALE GENOMIC DNA]</scope>
    <source>
        <strain evidence="1 2">3/211</strain>
    </source>
</reference>
<name>M1YYN6_NITG3</name>